<dbReference type="GO" id="GO:0035869">
    <property type="term" value="C:ciliary transition zone"/>
    <property type="evidence" value="ECO:0007669"/>
    <property type="project" value="TreeGrafter"/>
</dbReference>
<dbReference type="GO" id="GO:0005814">
    <property type="term" value="C:centriole"/>
    <property type="evidence" value="ECO:0007669"/>
    <property type="project" value="TreeGrafter"/>
</dbReference>
<dbReference type="PANTHER" id="PTHR31022:SF6">
    <property type="entry name" value="CENTRIOLE, CILIA AND SPINDLE-ASSOCIATED PROTEIN"/>
    <property type="match status" value="1"/>
</dbReference>
<protein>
    <recommendedName>
        <fullName evidence="4">Centriole, cilia and spindle-associated protein</fullName>
    </recommendedName>
</protein>
<feature type="compositionally biased region" description="Polar residues" evidence="1">
    <location>
        <begin position="168"/>
        <end position="181"/>
    </location>
</feature>
<organism evidence="2 3">
    <name type="scientific">Neogobius melanostomus</name>
    <name type="common">round goby</name>
    <dbReference type="NCBI Taxonomy" id="47308"/>
    <lineage>
        <taxon>Eukaryota</taxon>
        <taxon>Metazoa</taxon>
        <taxon>Chordata</taxon>
        <taxon>Craniata</taxon>
        <taxon>Vertebrata</taxon>
        <taxon>Euteleostomi</taxon>
        <taxon>Actinopterygii</taxon>
        <taxon>Neopterygii</taxon>
        <taxon>Teleostei</taxon>
        <taxon>Neoteleostei</taxon>
        <taxon>Acanthomorphata</taxon>
        <taxon>Gobiaria</taxon>
        <taxon>Gobiiformes</taxon>
        <taxon>Gobioidei</taxon>
        <taxon>Gobiidae</taxon>
        <taxon>Benthophilinae</taxon>
        <taxon>Neogobiini</taxon>
        <taxon>Neogobius</taxon>
    </lineage>
</organism>
<dbReference type="Pfam" id="PF15748">
    <property type="entry name" value="CCSAP"/>
    <property type="match status" value="2"/>
</dbReference>
<dbReference type="AlphaFoldDB" id="A0A8C6TK80"/>
<feature type="region of interest" description="Disordered" evidence="1">
    <location>
        <begin position="45"/>
        <end position="187"/>
    </location>
</feature>
<dbReference type="GO" id="GO:0005819">
    <property type="term" value="C:spindle"/>
    <property type="evidence" value="ECO:0007669"/>
    <property type="project" value="TreeGrafter"/>
</dbReference>
<dbReference type="Proteomes" id="UP000694523">
    <property type="component" value="Unplaced"/>
</dbReference>
<dbReference type="PANTHER" id="PTHR31022">
    <property type="entry name" value="CENTRIOLE, CILIA AND SPINDLE-ASSOCIATED PROTEIN"/>
    <property type="match status" value="1"/>
</dbReference>
<proteinExistence type="predicted"/>
<dbReference type="GO" id="GO:0008017">
    <property type="term" value="F:microtubule binding"/>
    <property type="evidence" value="ECO:0007669"/>
    <property type="project" value="TreeGrafter"/>
</dbReference>
<evidence type="ECO:0008006" key="4">
    <source>
        <dbReference type="Google" id="ProtNLM"/>
    </source>
</evidence>
<dbReference type="GO" id="GO:1901673">
    <property type="term" value="P:regulation of mitotic spindle assembly"/>
    <property type="evidence" value="ECO:0007669"/>
    <property type="project" value="TreeGrafter"/>
</dbReference>
<evidence type="ECO:0000313" key="2">
    <source>
        <dbReference type="Ensembl" id="ENSNMLP00000021450.1"/>
    </source>
</evidence>
<dbReference type="Ensembl" id="ENSNMLT00000024048.1">
    <property type="protein sequence ID" value="ENSNMLP00000021450.1"/>
    <property type="gene ID" value="ENSNMLG00000013925.1"/>
</dbReference>
<evidence type="ECO:0000313" key="3">
    <source>
        <dbReference type="Proteomes" id="UP000694523"/>
    </source>
</evidence>
<reference evidence="2" key="2">
    <citation type="submission" date="2025-09" db="UniProtKB">
        <authorList>
            <consortium name="Ensembl"/>
        </authorList>
    </citation>
    <scope>IDENTIFICATION</scope>
</reference>
<dbReference type="GO" id="GO:0036064">
    <property type="term" value="C:ciliary basal body"/>
    <property type="evidence" value="ECO:0007669"/>
    <property type="project" value="TreeGrafter"/>
</dbReference>
<evidence type="ECO:0000256" key="1">
    <source>
        <dbReference type="SAM" id="MobiDB-lite"/>
    </source>
</evidence>
<feature type="compositionally biased region" description="Low complexity" evidence="1">
    <location>
        <begin position="49"/>
        <end position="62"/>
    </location>
</feature>
<reference evidence="2" key="1">
    <citation type="submission" date="2025-08" db="UniProtKB">
        <authorList>
            <consortium name="Ensembl"/>
        </authorList>
    </citation>
    <scope>IDENTIFICATION</scope>
</reference>
<keyword evidence="3" id="KW-1185">Reference proteome</keyword>
<accession>A0A8C6TK80</accession>
<name>A0A8C6TK80_9GOBI</name>
<dbReference type="InterPro" id="IPR029774">
    <property type="entry name" value="CSAP"/>
</dbReference>
<sequence length="231" mass="25442">ESPSSKTRTEYMKKFKDPKWDSFCKCYEDCVKYRLSRRMMEGSHRPWLWGGWESSSESSGWSTPRGRVNRVDPLSPAAPPDTAEVTQRLMELRTSPGSKQASPAPPAVDDGSEPEGGGELRRRGAKGQSQEPAPDQHPGAGPAGLDGDSIFSSSASSRLKPLPFLNPSPVSLPQNQTSDACVQTGRPKTGLRSLMRRARSADLEKMRKSQLSVADGPWVTEYMRCFSARVR</sequence>